<evidence type="ECO:0000256" key="6">
    <source>
        <dbReference type="ARBA" id="ARBA00022691"/>
    </source>
</evidence>
<evidence type="ECO:0000256" key="4">
    <source>
        <dbReference type="ARBA" id="ARBA00014281"/>
    </source>
</evidence>
<evidence type="ECO:0000256" key="7">
    <source>
        <dbReference type="ARBA" id="ARBA00022723"/>
    </source>
</evidence>
<comment type="cofactor">
    <cofactor evidence="1">
        <name>[4Fe-4S] cluster</name>
        <dbReference type="ChEBI" id="CHEBI:49883"/>
    </cofactor>
</comment>
<dbReference type="InterPro" id="IPR034457">
    <property type="entry name" value="Organic_radical-activating"/>
</dbReference>
<evidence type="ECO:0000313" key="13">
    <source>
        <dbReference type="EMBL" id="MBC8588721.1"/>
    </source>
</evidence>
<dbReference type="EMBL" id="JACRTG010000026">
    <property type="protein sequence ID" value="MBC8588721.1"/>
    <property type="molecule type" value="Genomic_DNA"/>
</dbReference>
<dbReference type="EC" id="1.97.1.-" evidence="12"/>
<evidence type="ECO:0000256" key="5">
    <source>
        <dbReference type="ARBA" id="ARBA00022485"/>
    </source>
</evidence>
<proteinExistence type="inferred from homology"/>
<keyword evidence="8 12" id="KW-0560">Oxidoreductase</keyword>
<dbReference type="PIRSF" id="PIRSF000368">
    <property type="entry name" value="NrdG"/>
    <property type="match status" value="1"/>
</dbReference>
<protein>
    <recommendedName>
        <fullName evidence="4 12">Anaerobic ribonucleoside-triphosphate reductase-activating protein</fullName>
        <ecNumber evidence="12">1.97.1.-</ecNumber>
    </recommendedName>
</protein>
<dbReference type="Gene3D" id="3.20.20.70">
    <property type="entry name" value="Aldolase class I"/>
    <property type="match status" value="1"/>
</dbReference>
<comment type="function">
    <text evidence="2 12">Activation of anaerobic ribonucleoside-triphosphate reductase under anaerobic conditions by generation of an organic free radical, using S-adenosylmethionine and reduced flavodoxin as cosubstrates to produce 5'-deoxy-adenosine.</text>
</comment>
<comment type="caution">
    <text evidence="13">The sequence shown here is derived from an EMBL/GenBank/DDBJ whole genome shotgun (WGS) entry which is preliminary data.</text>
</comment>
<dbReference type="InterPro" id="IPR012837">
    <property type="entry name" value="NrdG"/>
</dbReference>
<dbReference type="GO" id="GO:0004748">
    <property type="term" value="F:ribonucleoside-diphosphate reductase activity, thioredoxin disulfide as acceptor"/>
    <property type="evidence" value="ECO:0007669"/>
    <property type="project" value="TreeGrafter"/>
</dbReference>
<evidence type="ECO:0000256" key="2">
    <source>
        <dbReference type="ARBA" id="ARBA00003852"/>
    </source>
</evidence>
<evidence type="ECO:0000256" key="10">
    <source>
        <dbReference type="ARBA" id="ARBA00023014"/>
    </source>
</evidence>
<comment type="similarity">
    <text evidence="3 12">Belongs to the organic radical-activating enzymes family.</text>
</comment>
<dbReference type="SFLD" id="SFLDG01063">
    <property type="entry name" value="activating_enzymes__group_1"/>
    <property type="match status" value="1"/>
</dbReference>
<dbReference type="InterPro" id="IPR001989">
    <property type="entry name" value="Radical_activat_CS"/>
</dbReference>
<dbReference type="PROSITE" id="PS01087">
    <property type="entry name" value="RADICAL_ACTIVATING"/>
    <property type="match status" value="1"/>
</dbReference>
<keyword evidence="6" id="KW-0949">S-adenosyl-L-methionine</keyword>
<gene>
    <name evidence="13" type="primary">nrdG</name>
    <name evidence="13" type="ORF">H8707_10885</name>
</gene>
<dbReference type="GO" id="GO:0043365">
    <property type="term" value="F:[formate-C-acetyltransferase]-activating enzyme activity"/>
    <property type="evidence" value="ECO:0007669"/>
    <property type="project" value="InterPro"/>
</dbReference>
<evidence type="ECO:0000313" key="14">
    <source>
        <dbReference type="Proteomes" id="UP000601171"/>
    </source>
</evidence>
<dbReference type="SFLD" id="SFLDF00299">
    <property type="entry name" value="anaerobic_ribonucleoside-triph"/>
    <property type="match status" value="1"/>
</dbReference>
<dbReference type="CDD" id="cd01335">
    <property type="entry name" value="Radical_SAM"/>
    <property type="match status" value="1"/>
</dbReference>
<evidence type="ECO:0000256" key="3">
    <source>
        <dbReference type="ARBA" id="ARBA00009777"/>
    </source>
</evidence>
<dbReference type="AlphaFoldDB" id="A0A926IKP6"/>
<dbReference type="SFLD" id="SFLDG01066">
    <property type="entry name" value="organic_radical-activating_enz"/>
    <property type="match status" value="1"/>
</dbReference>
<keyword evidence="7" id="KW-0479">Metal-binding</keyword>
<comment type="catalytic activity">
    <reaction evidence="11">
        <text>glycyl-[protein] + reduced [flavodoxin] + S-adenosyl-L-methionine = glycin-2-yl radical-[protein] + semiquinone [flavodoxin] + 5'-deoxyadenosine + L-methionine + H(+)</text>
        <dbReference type="Rhea" id="RHEA:61976"/>
        <dbReference type="Rhea" id="RHEA-COMP:10622"/>
        <dbReference type="Rhea" id="RHEA-COMP:14480"/>
        <dbReference type="Rhea" id="RHEA-COMP:15993"/>
        <dbReference type="Rhea" id="RHEA-COMP:15994"/>
        <dbReference type="ChEBI" id="CHEBI:15378"/>
        <dbReference type="ChEBI" id="CHEBI:17319"/>
        <dbReference type="ChEBI" id="CHEBI:29947"/>
        <dbReference type="ChEBI" id="CHEBI:32722"/>
        <dbReference type="ChEBI" id="CHEBI:57618"/>
        <dbReference type="ChEBI" id="CHEBI:57844"/>
        <dbReference type="ChEBI" id="CHEBI:59789"/>
        <dbReference type="ChEBI" id="CHEBI:140311"/>
    </reaction>
</comment>
<dbReference type="RefSeq" id="WP_262430176.1">
    <property type="nucleotide sequence ID" value="NZ_JACRTG010000026.1"/>
</dbReference>
<dbReference type="SUPFAM" id="SSF102114">
    <property type="entry name" value="Radical SAM enzymes"/>
    <property type="match status" value="1"/>
</dbReference>
<organism evidence="13 14">
    <name type="scientific">Paratissierella segnis</name>
    <dbReference type="NCBI Taxonomy" id="2763679"/>
    <lineage>
        <taxon>Bacteria</taxon>
        <taxon>Bacillati</taxon>
        <taxon>Bacillota</taxon>
        <taxon>Tissierellia</taxon>
        <taxon>Tissierellales</taxon>
        <taxon>Tissierellaceae</taxon>
        <taxon>Paratissierella</taxon>
    </lineage>
</organism>
<dbReference type="GO" id="GO:0046872">
    <property type="term" value="F:metal ion binding"/>
    <property type="evidence" value="ECO:0007669"/>
    <property type="project" value="UniProtKB-KW"/>
</dbReference>
<evidence type="ECO:0000256" key="9">
    <source>
        <dbReference type="ARBA" id="ARBA00023004"/>
    </source>
</evidence>
<dbReference type="InterPro" id="IPR007197">
    <property type="entry name" value="rSAM"/>
</dbReference>
<keyword evidence="14" id="KW-1185">Reference proteome</keyword>
<dbReference type="InterPro" id="IPR058240">
    <property type="entry name" value="rSAM_sf"/>
</dbReference>
<dbReference type="GO" id="GO:0051539">
    <property type="term" value="F:4 iron, 4 sulfur cluster binding"/>
    <property type="evidence" value="ECO:0007669"/>
    <property type="project" value="UniProtKB-KW"/>
</dbReference>
<dbReference type="InterPro" id="IPR013785">
    <property type="entry name" value="Aldolase_TIM"/>
</dbReference>
<dbReference type="NCBIfam" id="TIGR02491">
    <property type="entry name" value="NrdG"/>
    <property type="match status" value="1"/>
</dbReference>
<dbReference type="PANTHER" id="PTHR30352">
    <property type="entry name" value="PYRUVATE FORMATE-LYASE-ACTIVATING ENZYME"/>
    <property type="match status" value="1"/>
</dbReference>
<keyword evidence="10" id="KW-0411">Iron-sulfur</keyword>
<keyword evidence="5" id="KW-0004">4Fe-4S</keyword>
<dbReference type="SFLD" id="SFLDS00029">
    <property type="entry name" value="Radical_SAM"/>
    <property type="match status" value="1"/>
</dbReference>
<accession>A0A926IKP6</accession>
<evidence type="ECO:0000256" key="11">
    <source>
        <dbReference type="ARBA" id="ARBA00047365"/>
    </source>
</evidence>
<reference evidence="13" key="1">
    <citation type="submission" date="2020-08" db="EMBL/GenBank/DDBJ databases">
        <title>Genome public.</title>
        <authorList>
            <person name="Liu C."/>
            <person name="Sun Q."/>
        </authorList>
    </citation>
    <scope>NUCLEOTIDE SEQUENCE</scope>
    <source>
        <strain evidence="13">BX21</strain>
    </source>
</reference>
<name>A0A926IKP6_9FIRM</name>
<dbReference type="Proteomes" id="UP000601171">
    <property type="component" value="Unassembled WGS sequence"/>
</dbReference>
<evidence type="ECO:0000256" key="12">
    <source>
        <dbReference type="PIRNR" id="PIRNR000368"/>
    </source>
</evidence>
<dbReference type="Pfam" id="PF13353">
    <property type="entry name" value="Fer4_12"/>
    <property type="match status" value="1"/>
</dbReference>
<evidence type="ECO:0000256" key="1">
    <source>
        <dbReference type="ARBA" id="ARBA00001966"/>
    </source>
</evidence>
<keyword evidence="9" id="KW-0408">Iron</keyword>
<evidence type="ECO:0000256" key="8">
    <source>
        <dbReference type="ARBA" id="ARBA00023002"/>
    </source>
</evidence>
<dbReference type="PANTHER" id="PTHR30352:SF2">
    <property type="entry name" value="ANAEROBIC RIBONUCLEOSIDE-TRIPHOSPHATE REDUCTASE-ACTIVATING PROTEIN"/>
    <property type="match status" value="1"/>
</dbReference>
<sequence length="197" mass="21902">MIELNTSHANPNNSSDNIEIGRSISGIQIRIAGIEEESIVDGPGIRLVVFTQGCSHKCRGCHNPQTHNYHGGYEIEIDDIIKMIESNPLLDGITISGGEPFEQAYGASKLAKSVKKLGLNVITYTGYTFEEVISNASHDEGFRDLLLETDILIDGRFEISERDLTLPFRGSRNQRIIDVKDSLINKKIILYRGENIV</sequence>